<feature type="domain" description="RNA polymerase sigma factor 70 region 4 type 2" evidence="5">
    <location>
        <begin position="42"/>
        <end position="92"/>
    </location>
</feature>
<dbReference type="Proteomes" id="UP001183582">
    <property type="component" value="Unassembled WGS sequence"/>
</dbReference>
<reference evidence="6 7" key="1">
    <citation type="submission" date="2021-06" db="EMBL/GenBank/DDBJ databases">
        <title>Genome-based taxonomic framework of Microbacterium strains isolated from marine environment, the description of four new species and reclassification of four preexisting species.</title>
        <authorList>
            <person name="Lee S.D."/>
            <person name="Kim S.-M."/>
            <person name="Byeon Y.-S."/>
            <person name="Yang H.L."/>
            <person name="Kim I.S."/>
        </authorList>
    </citation>
    <scope>NUCLEOTIDE SEQUENCE [LARGE SCALE GENOMIC DNA]</scope>
    <source>
        <strain evidence="6 7">KACC 20514</strain>
    </source>
</reference>
<evidence type="ECO:0000256" key="3">
    <source>
        <dbReference type="ARBA" id="ARBA00023082"/>
    </source>
</evidence>
<sequence>MVGRWEINPDSGRFASVTFAPRIGGPFRRIRHEKSPGCSQLAALSAALDELADDQRRAWLLREVADLSDAEIAEEMTTSASTVRGLLSRARSSITIRLEDWR</sequence>
<dbReference type="GO" id="GO:0016987">
    <property type="term" value="F:sigma factor activity"/>
    <property type="evidence" value="ECO:0007669"/>
    <property type="project" value="UniProtKB-KW"/>
</dbReference>
<organism evidence="6 7">
    <name type="scientific">Microbacterium aurantiacum</name>
    <dbReference type="NCBI Taxonomy" id="162393"/>
    <lineage>
        <taxon>Bacteria</taxon>
        <taxon>Bacillati</taxon>
        <taxon>Actinomycetota</taxon>
        <taxon>Actinomycetes</taxon>
        <taxon>Micrococcales</taxon>
        <taxon>Microbacteriaceae</taxon>
        <taxon>Microbacterium</taxon>
    </lineage>
</organism>
<evidence type="ECO:0000313" key="7">
    <source>
        <dbReference type="Proteomes" id="UP001183582"/>
    </source>
</evidence>
<evidence type="ECO:0000256" key="4">
    <source>
        <dbReference type="ARBA" id="ARBA00023163"/>
    </source>
</evidence>
<keyword evidence="3" id="KW-0731">Sigma factor</keyword>
<gene>
    <name evidence="6" type="ORF">KZC50_04670</name>
</gene>
<evidence type="ECO:0000256" key="1">
    <source>
        <dbReference type="ARBA" id="ARBA00010641"/>
    </source>
</evidence>
<evidence type="ECO:0000256" key="2">
    <source>
        <dbReference type="ARBA" id="ARBA00023015"/>
    </source>
</evidence>
<dbReference type="GO" id="GO:0006352">
    <property type="term" value="P:DNA-templated transcription initiation"/>
    <property type="evidence" value="ECO:0007669"/>
    <property type="project" value="InterPro"/>
</dbReference>
<dbReference type="GO" id="GO:0003677">
    <property type="term" value="F:DNA binding"/>
    <property type="evidence" value="ECO:0007669"/>
    <property type="project" value="InterPro"/>
</dbReference>
<name>A0AAJ2LVR5_9MICO</name>
<dbReference type="Pfam" id="PF08281">
    <property type="entry name" value="Sigma70_r4_2"/>
    <property type="match status" value="1"/>
</dbReference>
<dbReference type="CDD" id="cd06171">
    <property type="entry name" value="Sigma70_r4"/>
    <property type="match status" value="1"/>
</dbReference>
<dbReference type="SUPFAM" id="SSF88659">
    <property type="entry name" value="Sigma3 and sigma4 domains of RNA polymerase sigma factors"/>
    <property type="match status" value="1"/>
</dbReference>
<keyword evidence="4" id="KW-0804">Transcription</keyword>
<dbReference type="Gene3D" id="1.10.10.10">
    <property type="entry name" value="Winged helix-like DNA-binding domain superfamily/Winged helix DNA-binding domain"/>
    <property type="match status" value="1"/>
</dbReference>
<evidence type="ECO:0000313" key="6">
    <source>
        <dbReference type="EMBL" id="MDS0244902.1"/>
    </source>
</evidence>
<evidence type="ECO:0000259" key="5">
    <source>
        <dbReference type="Pfam" id="PF08281"/>
    </source>
</evidence>
<protein>
    <recommendedName>
        <fullName evidence="5">RNA polymerase sigma factor 70 region 4 type 2 domain-containing protein</fullName>
    </recommendedName>
</protein>
<comment type="similarity">
    <text evidence="1">Belongs to the sigma-70 factor family. ECF subfamily.</text>
</comment>
<dbReference type="InterPro" id="IPR013324">
    <property type="entry name" value="RNA_pol_sigma_r3/r4-like"/>
</dbReference>
<dbReference type="EMBL" id="JAHWXH010000001">
    <property type="protein sequence ID" value="MDS0244902.1"/>
    <property type="molecule type" value="Genomic_DNA"/>
</dbReference>
<dbReference type="RefSeq" id="WP_310891528.1">
    <property type="nucleotide sequence ID" value="NZ_JAHWXH010000001.1"/>
</dbReference>
<dbReference type="GeneID" id="301457497"/>
<dbReference type="AlphaFoldDB" id="A0AAJ2LVR5"/>
<dbReference type="InterPro" id="IPR013249">
    <property type="entry name" value="RNA_pol_sigma70_r4_t2"/>
</dbReference>
<accession>A0AAJ2LVR5</accession>
<dbReference type="InterPro" id="IPR036388">
    <property type="entry name" value="WH-like_DNA-bd_sf"/>
</dbReference>
<proteinExistence type="inferred from homology"/>
<comment type="caution">
    <text evidence="6">The sequence shown here is derived from an EMBL/GenBank/DDBJ whole genome shotgun (WGS) entry which is preliminary data.</text>
</comment>
<keyword evidence="2" id="KW-0805">Transcription regulation</keyword>